<comment type="similarity">
    <text evidence="1">Belongs to the Skp family.</text>
</comment>
<evidence type="ECO:0000256" key="3">
    <source>
        <dbReference type="SAM" id="Coils"/>
    </source>
</evidence>
<dbReference type="PANTHER" id="PTHR35089">
    <property type="entry name" value="CHAPERONE PROTEIN SKP"/>
    <property type="match status" value="1"/>
</dbReference>
<dbReference type="PANTHER" id="PTHR35089:SF1">
    <property type="entry name" value="CHAPERONE PROTEIN SKP"/>
    <property type="match status" value="1"/>
</dbReference>
<dbReference type="SUPFAM" id="SSF111384">
    <property type="entry name" value="OmpH-like"/>
    <property type="match status" value="1"/>
</dbReference>
<dbReference type="AlphaFoldDB" id="A0A1Y3R698"/>
<dbReference type="eggNOG" id="COG2825">
    <property type="taxonomic scope" value="Bacteria"/>
</dbReference>
<name>A0A1Y3R698_9BACT</name>
<keyword evidence="2 4" id="KW-0732">Signal</keyword>
<feature type="chain" id="PRO_5012282730" description="OmpH family outer membrane protein" evidence="4">
    <location>
        <begin position="23"/>
        <end position="189"/>
    </location>
</feature>
<sequence length="189" mass="20806">MKKAIKLTLAVVFVMGATSLFAQKFGRINTQEVISVMPEMKEMQTNIEAYSKDLQESMENIVVEYNNKYQEFNKNFSTMSDAVRQLKEKELNDLIQRRNDFEQVAQQDLQKRYNELLAPIIDKAKAAIDKVASAGSYLAVFDTSTGSLAYFDEAMLTDLAPAVKKELGITDAPAAAPAAAAAPATPAAK</sequence>
<dbReference type="Proteomes" id="UP000195772">
    <property type="component" value="Unassembled WGS sequence"/>
</dbReference>
<proteinExistence type="inferred from homology"/>
<evidence type="ECO:0008006" key="7">
    <source>
        <dbReference type="Google" id="ProtNLM"/>
    </source>
</evidence>
<dbReference type="GO" id="GO:0050821">
    <property type="term" value="P:protein stabilization"/>
    <property type="evidence" value="ECO:0007669"/>
    <property type="project" value="TreeGrafter"/>
</dbReference>
<dbReference type="EMBL" id="NFHB01000001">
    <property type="protein sequence ID" value="OUN05189.1"/>
    <property type="molecule type" value="Genomic_DNA"/>
</dbReference>
<evidence type="ECO:0000313" key="5">
    <source>
        <dbReference type="EMBL" id="OUN05189.1"/>
    </source>
</evidence>
<dbReference type="InterPro" id="IPR005632">
    <property type="entry name" value="Chaperone_Skp"/>
</dbReference>
<dbReference type="GO" id="GO:0005829">
    <property type="term" value="C:cytosol"/>
    <property type="evidence" value="ECO:0007669"/>
    <property type="project" value="TreeGrafter"/>
</dbReference>
<dbReference type="GO" id="GO:0051082">
    <property type="term" value="F:unfolded protein binding"/>
    <property type="evidence" value="ECO:0007669"/>
    <property type="project" value="InterPro"/>
</dbReference>
<dbReference type="RefSeq" id="WP_087401134.1">
    <property type="nucleotide sequence ID" value="NZ_AP031440.1"/>
</dbReference>
<dbReference type="InterPro" id="IPR024930">
    <property type="entry name" value="Skp_dom_sf"/>
</dbReference>
<reference evidence="6" key="1">
    <citation type="submission" date="2017-04" db="EMBL/GenBank/DDBJ databases">
        <title>Function of individual gut microbiota members based on whole genome sequencing of pure cultures obtained from chicken caecum.</title>
        <authorList>
            <person name="Medvecky M."/>
            <person name="Cejkova D."/>
            <person name="Polansky O."/>
            <person name="Karasova D."/>
            <person name="Kubasova T."/>
            <person name="Cizek A."/>
            <person name="Rychlik I."/>
        </authorList>
    </citation>
    <scope>NUCLEOTIDE SEQUENCE [LARGE SCALE GENOMIC DNA]</scope>
    <source>
        <strain evidence="6">An90</strain>
    </source>
</reference>
<protein>
    <recommendedName>
        <fullName evidence="7">OmpH family outer membrane protein</fullName>
    </recommendedName>
</protein>
<dbReference type="Gene3D" id="3.30.910.20">
    <property type="entry name" value="Skp domain"/>
    <property type="match status" value="1"/>
</dbReference>
<organism evidence="5 6">
    <name type="scientific">Alistipes onderdonkii</name>
    <dbReference type="NCBI Taxonomy" id="328813"/>
    <lineage>
        <taxon>Bacteria</taxon>
        <taxon>Pseudomonadati</taxon>
        <taxon>Bacteroidota</taxon>
        <taxon>Bacteroidia</taxon>
        <taxon>Bacteroidales</taxon>
        <taxon>Rikenellaceae</taxon>
        <taxon>Alistipes</taxon>
    </lineage>
</organism>
<comment type="caution">
    <text evidence="5">The sequence shown here is derived from an EMBL/GenBank/DDBJ whole genome shotgun (WGS) entry which is preliminary data.</text>
</comment>
<feature type="coiled-coil region" evidence="3">
    <location>
        <begin position="40"/>
        <end position="104"/>
    </location>
</feature>
<evidence type="ECO:0000313" key="6">
    <source>
        <dbReference type="Proteomes" id="UP000195772"/>
    </source>
</evidence>
<evidence type="ECO:0000256" key="4">
    <source>
        <dbReference type="SAM" id="SignalP"/>
    </source>
</evidence>
<dbReference type="SMART" id="SM00935">
    <property type="entry name" value="OmpH"/>
    <property type="match status" value="1"/>
</dbReference>
<evidence type="ECO:0000256" key="1">
    <source>
        <dbReference type="ARBA" id="ARBA00009091"/>
    </source>
</evidence>
<dbReference type="OrthoDB" id="1524711at2"/>
<feature type="signal peptide" evidence="4">
    <location>
        <begin position="1"/>
        <end position="22"/>
    </location>
</feature>
<accession>A0A1Y3R698</accession>
<evidence type="ECO:0000256" key="2">
    <source>
        <dbReference type="ARBA" id="ARBA00022729"/>
    </source>
</evidence>
<gene>
    <name evidence="5" type="ORF">B5G41_02565</name>
</gene>
<keyword evidence="3" id="KW-0175">Coiled coil</keyword>
<dbReference type="Pfam" id="PF03938">
    <property type="entry name" value="OmpH"/>
    <property type="match status" value="1"/>
</dbReference>